<sequence length="66" mass="7704">MGRCQEGLQMVAGRFVNVYKSNDGTLGIIFRARVLSRDWLEFNLLNFKGLRVLTQLNLWRDTVLIF</sequence>
<dbReference type="EMBL" id="JBBPBN010000034">
    <property type="protein sequence ID" value="KAK9002740.1"/>
    <property type="molecule type" value="Genomic_DNA"/>
</dbReference>
<reference evidence="1 2" key="1">
    <citation type="journal article" date="2024" name="G3 (Bethesda)">
        <title>Genome assembly of Hibiscus sabdariffa L. provides insights into metabolisms of medicinal natural products.</title>
        <authorList>
            <person name="Kim T."/>
        </authorList>
    </citation>
    <scope>NUCLEOTIDE SEQUENCE [LARGE SCALE GENOMIC DNA]</scope>
    <source>
        <strain evidence="1">TK-2024</strain>
        <tissue evidence="1">Old leaves</tissue>
    </source>
</reference>
<proteinExistence type="predicted"/>
<keyword evidence="2" id="KW-1185">Reference proteome</keyword>
<accession>A0ABR2QPZ5</accession>
<comment type="caution">
    <text evidence="1">The sequence shown here is derived from an EMBL/GenBank/DDBJ whole genome shotgun (WGS) entry which is preliminary data.</text>
</comment>
<name>A0ABR2QPZ5_9ROSI</name>
<protein>
    <submittedName>
        <fullName evidence="1">Uncharacterized protein</fullName>
    </submittedName>
</protein>
<evidence type="ECO:0000313" key="2">
    <source>
        <dbReference type="Proteomes" id="UP001396334"/>
    </source>
</evidence>
<evidence type="ECO:0000313" key="1">
    <source>
        <dbReference type="EMBL" id="KAK9002740.1"/>
    </source>
</evidence>
<organism evidence="1 2">
    <name type="scientific">Hibiscus sabdariffa</name>
    <name type="common">roselle</name>
    <dbReference type="NCBI Taxonomy" id="183260"/>
    <lineage>
        <taxon>Eukaryota</taxon>
        <taxon>Viridiplantae</taxon>
        <taxon>Streptophyta</taxon>
        <taxon>Embryophyta</taxon>
        <taxon>Tracheophyta</taxon>
        <taxon>Spermatophyta</taxon>
        <taxon>Magnoliopsida</taxon>
        <taxon>eudicotyledons</taxon>
        <taxon>Gunneridae</taxon>
        <taxon>Pentapetalae</taxon>
        <taxon>rosids</taxon>
        <taxon>malvids</taxon>
        <taxon>Malvales</taxon>
        <taxon>Malvaceae</taxon>
        <taxon>Malvoideae</taxon>
        <taxon>Hibiscus</taxon>
    </lineage>
</organism>
<dbReference type="Proteomes" id="UP001396334">
    <property type="component" value="Unassembled WGS sequence"/>
</dbReference>
<gene>
    <name evidence="1" type="ORF">V6N11_060321</name>
</gene>